<name>A0A918PS59_9ACTN</name>
<feature type="region of interest" description="Disordered" evidence="1">
    <location>
        <begin position="78"/>
        <end position="97"/>
    </location>
</feature>
<evidence type="ECO:0000259" key="2">
    <source>
        <dbReference type="Pfam" id="PF12697"/>
    </source>
</evidence>
<dbReference type="PANTHER" id="PTHR43433:SF1">
    <property type="entry name" value="BLL5160 PROTEIN"/>
    <property type="match status" value="1"/>
</dbReference>
<organism evidence="3 4">
    <name type="scientific">Streptomyces inusitatus</name>
    <dbReference type="NCBI Taxonomy" id="68221"/>
    <lineage>
        <taxon>Bacteria</taxon>
        <taxon>Bacillati</taxon>
        <taxon>Actinomycetota</taxon>
        <taxon>Actinomycetes</taxon>
        <taxon>Kitasatosporales</taxon>
        <taxon>Streptomycetaceae</taxon>
        <taxon>Streptomyces</taxon>
    </lineage>
</organism>
<evidence type="ECO:0000256" key="1">
    <source>
        <dbReference type="SAM" id="MobiDB-lite"/>
    </source>
</evidence>
<dbReference type="Proteomes" id="UP000630936">
    <property type="component" value="Unassembled WGS sequence"/>
</dbReference>
<dbReference type="InterPro" id="IPR050471">
    <property type="entry name" value="AB_hydrolase"/>
</dbReference>
<gene>
    <name evidence="3" type="ORF">GCM10010387_10470</name>
</gene>
<dbReference type="GO" id="GO:0003824">
    <property type="term" value="F:catalytic activity"/>
    <property type="evidence" value="ECO:0007669"/>
    <property type="project" value="UniProtKB-ARBA"/>
</dbReference>
<dbReference type="InterPro" id="IPR000073">
    <property type="entry name" value="AB_hydrolase_1"/>
</dbReference>
<accession>A0A918PS59</accession>
<dbReference type="RefSeq" id="WP_190121674.1">
    <property type="nucleotide sequence ID" value="NZ_BMWG01000002.1"/>
</dbReference>
<dbReference type="Pfam" id="PF12697">
    <property type="entry name" value="Abhydrolase_6"/>
    <property type="match status" value="1"/>
</dbReference>
<evidence type="ECO:0000313" key="4">
    <source>
        <dbReference type="Proteomes" id="UP000630936"/>
    </source>
</evidence>
<dbReference type="EMBL" id="BMWG01000002">
    <property type="protein sequence ID" value="GGZ19548.1"/>
    <property type="molecule type" value="Genomic_DNA"/>
</dbReference>
<protein>
    <submittedName>
        <fullName evidence="3">Lipase</fullName>
    </submittedName>
</protein>
<keyword evidence="4" id="KW-1185">Reference proteome</keyword>
<sequence>MSETSTGNWRRAGIAGAALGVIAAGAAAGVAVERLTVGRSLRRKAQLALDVAGPYGALRGTPGRATADDGTQLYYETDEIGDPAPPGEPGPGPAATRRRRLFGRKRPAPVTVVFSHGYCLNQDSWHFQRAALRGLVRTVHWDQRSHGRSARGASQSGPDRVPVSIDRLGRDLKAVIDAAAPEGPLVLVGHSMGGMTMMALAHQFPELIRDRVVGVALVGTSSGRLGEVDYGLPVAGVNAVRRVLPGVLRALGSQTELVERGRRATADLFAGLIKRYSFSSKEVDPAVARFAERMIESTPIDVVAEFYPAFDEHDKAADLAAFRAVPVLVLAGDRDLVTPSTHSEAIADLLPEAELVIVPDAGHLVMLEHPEAVTDRLADLLARVGAVPSAANVGPYGSTAQPGG</sequence>
<dbReference type="SUPFAM" id="SSF53474">
    <property type="entry name" value="alpha/beta-Hydrolases"/>
    <property type="match status" value="1"/>
</dbReference>
<dbReference type="AlphaFoldDB" id="A0A918PS59"/>
<feature type="compositionally biased region" description="Pro residues" evidence="1">
    <location>
        <begin position="83"/>
        <end position="92"/>
    </location>
</feature>
<feature type="domain" description="AB hydrolase-1" evidence="2">
    <location>
        <begin position="112"/>
        <end position="375"/>
    </location>
</feature>
<reference evidence="3" key="2">
    <citation type="submission" date="2020-09" db="EMBL/GenBank/DDBJ databases">
        <authorList>
            <person name="Sun Q."/>
            <person name="Ohkuma M."/>
        </authorList>
    </citation>
    <scope>NUCLEOTIDE SEQUENCE</scope>
    <source>
        <strain evidence="3">JCM 4988</strain>
    </source>
</reference>
<reference evidence="3" key="1">
    <citation type="journal article" date="2014" name="Int. J. Syst. Evol. Microbiol.">
        <title>Complete genome sequence of Corynebacterium casei LMG S-19264T (=DSM 44701T), isolated from a smear-ripened cheese.</title>
        <authorList>
            <consortium name="US DOE Joint Genome Institute (JGI-PGF)"/>
            <person name="Walter F."/>
            <person name="Albersmeier A."/>
            <person name="Kalinowski J."/>
            <person name="Ruckert C."/>
        </authorList>
    </citation>
    <scope>NUCLEOTIDE SEQUENCE</scope>
    <source>
        <strain evidence="3">JCM 4988</strain>
    </source>
</reference>
<dbReference type="InterPro" id="IPR029058">
    <property type="entry name" value="AB_hydrolase_fold"/>
</dbReference>
<evidence type="ECO:0000313" key="3">
    <source>
        <dbReference type="EMBL" id="GGZ19548.1"/>
    </source>
</evidence>
<dbReference type="Gene3D" id="3.40.50.1820">
    <property type="entry name" value="alpha/beta hydrolase"/>
    <property type="match status" value="1"/>
</dbReference>
<comment type="caution">
    <text evidence="3">The sequence shown here is derived from an EMBL/GenBank/DDBJ whole genome shotgun (WGS) entry which is preliminary data.</text>
</comment>
<proteinExistence type="predicted"/>
<dbReference type="PANTHER" id="PTHR43433">
    <property type="entry name" value="HYDROLASE, ALPHA/BETA FOLD FAMILY PROTEIN"/>
    <property type="match status" value="1"/>
</dbReference>